<dbReference type="EMBL" id="MHLL01000011">
    <property type="protein sequence ID" value="OGZ10229.1"/>
    <property type="molecule type" value="Genomic_DNA"/>
</dbReference>
<protein>
    <submittedName>
        <fullName evidence="2">Uncharacterized protein</fullName>
    </submittedName>
</protein>
<gene>
    <name evidence="2" type="ORF">A3D65_03995</name>
</gene>
<sequence>MYMIFLSHASIGALVPALVKKILPHTGKIFGVAEFDEETKMRVADLQYPAYYSVLYALWITILISVGLAPLFVFPLLGFVHFPDKGLFLLVLLGIVNTIGALTLLGGLIDATCWRLSSAHFRDYVRLRQIRSGTGYVIEQQITVLMKIGIIYNVVFLPVTVFLLL</sequence>
<feature type="transmembrane region" description="Helical" evidence="1">
    <location>
        <begin position="56"/>
        <end position="80"/>
    </location>
</feature>
<proteinExistence type="predicted"/>
<evidence type="ECO:0000313" key="3">
    <source>
        <dbReference type="Proteomes" id="UP000177996"/>
    </source>
</evidence>
<comment type="caution">
    <text evidence="2">The sequence shown here is derived from an EMBL/GenBank/DDBJ whole genome shotgun (WGS) entry which is preliminary data.</text>
</comment>
<reference evidence="2 3" key="1">
    <citation type="journal article" date="2016" name="Nat. Commun.">
        <title>Thousands of microbial genomes shed light on interconnected biogeochemical processes in an aquifer system.</title>
        <authorList>
            <person name="Anantharaman K."/>
            <person name="Brown C.T."/>
            <person name="Hug L.A."/>
            <person name="Sharon I."/>
            <person name="Castelle C.J."/>
            <person name="Probst A.J."/>
            <person name="Thomas B.C."/>
            <person name="Singh A."/>
            <person name="Wilkins M.J."/>
            <person name="Karaoz U."/>
            <person name="Brodie E.L."/>
            <person name="Williams K.H."/>
            <person name="Hubbard S.S."/>
            <person name="Banfield J.F."/>
        </authorList>
    </citation>
    <scope>NUCLEOTIDE SEQUENCE [LARGE SCALE GENOMIC DNA]</scope>
</reference>
<dbReference type="AlphaFoldDB" id="A0A1G2D9D7"/>
<evidence type="ECO:0000256" key="1">
    <source>
        <dbReference type="SAM" id="Phobius"/>
    </source>
</evidence>
<keyword evidence="1" id="KW-1133">Transmembrane helix</keyword>
<organism evidence="2 3">
    <name type="scientific">Candidatus Lloydbacteria bacterium RIFCSPHIGHO2_02_FULL_50_13</name>
    <dbReference type="NCBI Taxonomy" id="1798661"/>
    <lineage>
        <taxon>Bacteria</taxon>
        <taxon>Candidatus Lloydiibacteriota</taxon>
    </lineage>
</organism>
<feature type="transmembrane region" description="Helical" evidence="1">
    <location>
        <begin position="144"/>
        <end position="164"/>
    </location>
</feature>
<dbReference type="Proteomes" id="UP000177996">
    <property type="component" value="Unassembled WGS sequence"/>
</dbReference>
<name>A0A1G2D9D7_9BACT</name>
<dbReference type="STRING" id="1798661.A3D65_03995"/>
<keyword evidence="1" id="KW-0472">Membrane</keyword>
<keyword evidence="1" id="KW-0812">Transmembrane</keyword>
<feature type="transmembrane region" description="Helical" evidence="1">
    <location>
        <begin position="87"/>
        <end position="109"/>
    </location>
</feature>
<evidence type="ECO:0000313" key="2">
    <source>
        <dbReference type="EMBL" id="OGZ10229.1"/>
    </source>
</evidence>
<accession>A0A1G2D9D7</accession>